<gene>
    <name evidence="1" type="ORF">EJ02DRAFT_452017</name>
</gene>
<protein>
    <submittedName>
        <fullName evidence="1">Uncharacterized protein</fullName>
    </submittedName>
</protein>
<dbReference type="Proteomes" id="UP000800038">
    <property type="component" value="Unassembled WGS sequence"/>
</dbReference>
<evidence type="ECO:0000313" key="1">
    <source>
        <dbReference type="EMBL" id="KAF1944930.1"/>
    </source>
</evidence>
<keyword evidence="2" id="KW-1185">Reference proteome</keyword>
<name>A0A6A5SY86_9PLEO</name>
<dbReference type="AlphaFoldDB" id="A0A6A5SY86"/>
<reference evidence="1" key="1">
    <citation type="journal article" date="2020" name="Stud. Mycol.">
        <title>101 Dothideomycetes genomes: a test case for predicting lifestyles and emergence of pathogens.</title>
        <authorList>
            <person name="Haridas S."/>
            <person name="Albert R."/>
            <person name="Binder M."/>
            <person name="Bloem J."/>
            <person name="Labutti K."/>
            <person name="Salamov A."/>
            <person name="Andreopoulos B."/>
            <person name="Baker S."/>
            <person name="Barry K."/>
            <person name="Bills G."/>
            <person name="Bluhm B."/>
            <person name="Cannon C."/>
            <person name="Castanera R."/>
            <person name="Culley D."/>
            <person name="Daum C."/>
            <person name="Ezra D."/>
            <person name="Gonzalez J."/>
            <person name="Henrissat B."/>
            <person name="Kuo A."/>
            <person name="Liang C."/>
            <person name="Lipzen A."/>
            <person name="Lutzoni F."/>
            <person name="Magnuson J."/>
            <person name="Mondo S."/>
            <person name="Nolan M."/>
            <person name="Ohm R."/>
            <person name="Pangilinan J."/>
            <person name="Park H.-J."/>
            <person name="Ramirez L."/>
            <person name="Alfaro M."/>
            <person name="Sun H."/>
            <person name="Tritt A."/>
            <person name="Yoshinaga Y."/>
            <person name="Zwiers L.-H."/>
            <person name="Turgeon B."/>
            <person name="Goodwin S."/>
            <person name="Spatafora J."/>
            <person name="Crous P."/>
            <person name="Grigoriev I."/>
        </authorList>
    </citation>
    <scope>NUCLEOTIDE SEQUENCE</scope>
    <source>
        <strain evidence="1">CBS 161.51</strain>
    </source>
</reference>
<sequence>MCDTRGPGNKNTIADVLQQTYEIPFGAAMSAPQGGIGAVQAIFTGDGSSVNGHFDGNTAEETESNTAVTLERPFIPPVIFDRDDLKMENEFFVSIATFLLELQAIRKLVQTT</sequence>
<accession>A0A6A5SY86</accession>
<organism evidence="1 2">
    <name type="scientific">Clathrospora elynae</name>
    <dbReference type="NCBI Taxonomy" id="706981"/>
    <lineage>
        <taxon>Eukaryota</taxon>
        <taxon>Fungi</taxon>
        <taxon>Dikarya</taxon>
        <taxon>Ascomycota</taxon>
        <taxon>Pezizomycotina</taxon>
        <taxon>Dothideomycetes</taxon>
        <taxon>Pleosporomycetidae</taxon>
        <taxon>Pleosporales</taxon>
        <taxon>Diademaceae</taxon>
        <taxon>Clathrospora</taxon>
    </lineage>
</organism>
<proteinExistence type="predicted"/>
<evidence type="ECO:0000313" key="2">
    <source>
        <dbReference type="Proteomes" id="UP000800038"/>
    </source>
</evidence>
<dbReference type="EMBL" id="ML976013">
    <property type="protein sequence ID" value="KAF1944930.1"/>
    <property type="molecule type" value="Genomic_DNA"/>
</dbReference>